<feature type="non-terminal residue" evidence="4">
    <location>
        <position position="122"/>
    </location>
</feature>
<keyword evidence="3" id="KW-0143">Chaperone</keyword>
<organism evidence="4 5">
    <name type="scientific">Leclercia adecarboxylata</name>
    <dbReference type="NCBI Taxonomy" id="83655"/>
    <lineage>
        <taxon>Bacteria</taxon>
        <taxon>Pseudomonadati</taxon>
        <taxon>Pseudomonadota</taxon>
        <taxon>Gammaproteobacteria</taxon>
        <taxon>Enterobacterales</taxon>
        <taxon>Enterobacteriaceae</taxon>
        <taxon>Leclercia</taxon>
    </lineage>
</organism>
<dbReference type="InterPro" id="IPR002669">
    <property type="entry name" value="UreD"/>
</dbReference>
<dbReference type="Pfam" id="PF01774">
    <property type="entry name" value="UreD"/>
    <property type="match status" value="1"/>
</dbReference>
<dbReference type="GO" id="GO:0016151">
    <property type="term" value="F:nickel cation binding"/>
    <property type="evidence" value="ECO:0007669"/>
    <property type="project" value="InterPro"/>
</dbReference>
<sequence length="122" mass="13259">MSSGHRFDAGRHWAASLALTFAQRDGATRMVQARHHGPLRVQRPFYPEGRRGPYAIPCHVYVLHPPGGLVSGDALTISAHVENGAHALLTTPAANKLYKADSQGVAWSQHTRLSVENDATLE</sequence>
<dbReference type="Proteomes" id="UP001149314">
    <property type="component" value="Unassembled WGS sequence"/>
</dbReference>
<dbReference type="PANTHER" id="PTHR33643">
    <property type="entry name" value="UREASE ACCESSORY PROTEIN D"/>
    <property type="match status" value="1"/>
</dbReference>
<keyword evidence="2" id="KW-0996">Nickel insertion</keyword>
<dbReference type="PANTHER" id="PTHR33643:SF1">
    <property type="entry name" value="UREASE ACCESSORY PROTEIN D"/>
    <property type="match status" value="1"/>
</dbReference>
<gene>
    <name evidence="4" type="ORF">OEZ79_27350</name>
</gene>
<protein>
    <submittedName>
        <fullName evidence="4">Urease accessory protein UreD</fullName>
    </submittedName>
</protein>
<comment type="similarity">
    <text evidence="1">Belongs to the UreD family.</text>
</comment>
<reference evidence="4" key="1">
    <citation type="journal article" date="2023" name="Genes Genomics">
        <title>Genomic insights of Leclercia adecarboxylata strains linked to an outbreak in public hospitals in Mexico.</title>
        <authorList>
            <person name="Barrios-Villa E."/>
            <person name="Pacheco-Flores B."/>
            <person name="Lozano-Zarain P."/>
            <person name="Del Campo-Ortega R."/>
            <person name="de Jesus Ascencio-Montiel I."/>
            <person name="Gonzalez-Leon M."/>
            <person name="Camorlinga-Ponce M."/>
            <person name="Gaytan Cervantes F.J."/>
            <person name="Gonzalez Torres C."/>
            <person name="Aguilar E."/>
            <person name="Gonzalez Ibarra J."/>
            <person name="Torres Lopez F.J."/>
            <person name="Rosas-Vargas H."/>
            <person name="Gonzalez-Bonilla C.R."/>
            <person name="Del Carmen Rocha-Gracia R."/>
        </authorList>
    </citation>
    <scope>NUCLEOTIDE SEQUENCE</scope>
    <source>
        <strain evidence="4">Lac40</strain>
    </source>
</reference>
<proteinExistence type="inferred from homology"/>
<name>A0A9X3YFR2_9ENTR</name>
<evidence type="ECO:0000313" key="4">
    <source>
        <dbReference type="EMBL" id="MDC6641880.1"/>
    </source>
</evidence>
<comment type="caution">
    <text evidence="4">The sequence shown here is derived from an EMBL/GenBank/DDBJ whole genome shotgun (WGS) entry which is preliminary data.</text>
</comment>
<evidence type="ECO:0000256" key="2">
    <source>
        <dbReference type="ARBA" id="ARBA00022988"/>
    </source>
</evidence>
<dbReference type="EMBL" id="JAOURS010000434">
    <property type="protein sequence ID" value="MDC6641880.1"/>
    <property type="molecule type" value="Genomic_DNA"/>
</dbReference>
<evidence type="ECO:0000313" key="5">
    <source>
        <dbReference type="Proteomes" id="UP001149314"/>
    </source>
</evidence>
<evidence type="ECO:0000256" key="3">
    <source>
        <dbReference type="ARBA" id="ARBA00023186"/>
    </source>
</evidence>
<evidence type="ECO:0000256" key="1">
    <source>
        <dbReference type="ARBA" id="ARBA00007177"/>
    </source>
</evidence>
<dbReference type="AlphaFoldDB" id="A0A9X3YFR2"/>
<accession>A0A9X3YFR2</accession>